<dbReference type="RefSeq" id="WP_127074060.1">
    <property type="nucleotide sequence ID" value="NZ_BMKB01000004.1"/>
</dbReference>
<sequence>MADSLANGPACSLSGIAQVVLMLGEELLDRFKVGRVIGHEDAFRASRVNCVSHGLSVCSE</sequence>
<name>A0A916RH20_9HYPH</name>
<gene>
    <name evidence="1" type="ORF">GCM10011499_29460</name>
</gene>
<dbReference type="AlphaFoldDB" id="A0A916RH20"/>
<keyword evidence="2" id="KW-1185">Reference proteome</keyword>
<dbReference type="Proteomes" id="UP000596977">
    <property type="component" value="Unassembled WGS sequence"/>
</dbReference>
<dbReference type="EMBL" id="BMKB01000004">
    <property type="protein sequence ID" value="GGA57316.1"/>
    <property type="molecule type" value="Genomic_DNA"/>
</dbReference>
<comment type="caution">
    <text evidence="1">The sequence shown here is derived from an EMBL/GenBank/DDBJ whole genome shotgun (WGS) entry which is preliminary data.</text>
</comment>
<reference evidence="1 2" key="1">
    <citation type="journal article" date="2014" name="Int. J. Syst. Evol. Microbiol.">
        <title>Complete genome sequence of Corynebacterium casei LMG S-19264T (=DSM 44701T), isolated from a smear-ripened cheese.</title>
        <authorList>
            <consortium name="US DOE Joint Genome Institute (JGI-PGF)"/>
            <person name="Walter F."/>
            <person name="Albersmeier A."/>
            <person name="Kalinowski J."/>
            <person name="Ruckert C."/>
        </authorList>
    </citation>
    <scope>NUCLEOTIDE SEQUENCE [LARGE SCALE GENOMIC DNA]</scope>
    <source>
        <strain evidence="1 2">CGMCC 1.15896</strain>
    </source>
</reference>
<proteinExistence type="predicted"/>
<organism evidence="1 2">
    <name type="scientific">Pelagibacterium lentulum</name>
    <dbReference type="NCBI Taxonomy" id="2029865"/>
    <lineage>
        <taxon>Bacteria</taxon>
        <taxon>Pseudomonadati</taxon>
        <taxon>Pseudomonadota</taxon>
        <taxon>Alphaproteobacteria</taxon>
        <taxon>Hyphomicrobiales</taxon>
        <taxon>Devosiaceae</taxon>
        <taxon>Pelagibacterium</taxon>
    </lineage>
</organism>
<evidence type="ECO:0000313" key="2">
    <source>
        <dbReference type="Proteomes" id="UP000596977"/>
    </source>
</evidence>
<protein>
    <submittedName>
        <fullName evidence="1">Uncharacterized protein</fullName>
    </submittedName>
</protein>
<accession>A0A916RH20</accession>
<evidence type="ECO:0000313" key="1">
    <source>
        <dbReference type="EMBL" id="GGA57316.1"/>
    </source>
</evidence>